<evidence type="ECO:0000256" key="1">
    <source>
        <dbReference type="SAM" id="SignalP"/>
    </source>
</evidence>
<dbReference type="NCBIfam" id="NF033709">
    <property type="entry name" value="PorV_fam"/>
    <property type="match status" value="1"/>
</dbReference>
<dbReference type="InterPro" id="IPR045741">
    <property type="entry name" value="PorV"/>
</dbReference>
<proteinExistence type="predicted"/>
<dbReference type="RefSeq" id="WP_125029668.1">
    <property type="nucleotide sequence ID" value="NZ_JAPXVP010000003.1"/>
</dbReference>
<evidence type="ECO:0000313" key="3">
    <source>
        <dbReference type="EMBL" id="RRG23628.1"/>
    </source>
</evidence>
<dbReference type="InterPro" id="IPR047799">
    <property type="entry name" value="T9SS_OM_PorV"/>
</dbReference>
<keyword evidence="1" id="KW-0732">Signal</keyword>
<dbReference type="AlphaFoldDB" id="A0A425Y542"/>
<dbReference type="Proteomes" id="UP000285794">
    <property type="component" value="Unassembled WGS sequence"/>
</dbReference>
<dbReference type="Gene3D" id="2.40.160.60">
    <property type="entry name" value="Outer membrane protein transport protein (OMPP1/FadL/TodX)"/>
    <property type="match status" value="1"/>
</dbReference>
<comment type="caution">
    <text evidence="3">The sequence shown here is derived from an EMBL/GenBank/DDBJ whole genome shotgun (WGS) entry which is preliminary data.</text>
</comment>
<protein>
    <recommendedName>
        <fullName evidence="2">Type IX secretion system protein PorV domain-containing protein</fullName>
    </recommendedName>
</protein>
<name>A0A425Y542_9BACT</name>
<dbReference type="NCBIfam" id="NF033710">
    <property type="entry name" value="T9SS_OM_PorV"/>
    <property type="match status" value="1"/>
</dbReference>
<feature type="signal peptide" evidence="1">
    <location>
        <begin position="1"/>
        <end position="25"/>
    </location>
</feature>
<feature type="domain" description="Type IX secretion system protein PorV" evidence="2">
    <location>
        <begin position="34"/>
        <end position="266"/>
    </location>
</feature>
<evidence type="ECO:0000313" key="4">
    <source>
        <dbReference type="Proteomes" id="UP000285794"/>
    </source>
</evidence>
<organism evidence="3 4">
    <name type="scientific">Ancylomarina euxinus</name>
    <dbReference type="NCBI Taxonomy" id="2283627"/>
    <lineage>
        <taxon>Bacteria</taxon>
        <taxon>Pseudomonadati</taxon>
        <taxon>Bacteroidota</taxon>
        <taxon>Bacteroidia</taxon>
        <taxon>Marinilabiliales</taxon>
        <taxon>Marinifilaceae</taxon>
        <taxon>Ancylomarina</taxon>
    </lineage>
</organism>
<evidence type="ECO:0000259" key="2">
    <source>
        <dbReference type="Pfam" id="PF19572"/>
    </source>
</evidence>
<gene>
    <name evidence="3" type="ORF">DWB61_04340</name>
</gene>
<dbReference type="EMBL" id="QQWG01000003">
    <property type="protein sequence ID" value="RRG23628.1"/>
    <property type="molecule type" value="Genomic_DNA"/>
</dbReference>
<dbReference type="OrthoDB" id="9758448at2"/>
<reference evidence="3 4" key="1">
    <citation type="submission" date="2018-07" db="EMBL/GenBank/DDBJ databases">
        <title>Draft genome sequence of Ancylomarina sp. M1P.</title>
        <authorList>
            <person name="Yadav S."/>
            <person name="Villanueva L."/>
            <person name="Damste J.S.S."/>
        </authorList>
    </citation>
    <scope>NUCLEOTIDE SEQUENCE [LARGE SCALE GENOMIC DNA]</scope>
    <source>
        <strain evidence="3 4">M1P</strain>
    </source>
</reference>
<dbReference type="Pfam" id="PF19572">
    <property type="entry name" value="PorV"/>
    <property type="match status" value="1"/>
</dbReference>
<keyword evidence="4" id="KW-1185">Reference proteome</keyword>
<feature type="chain" id="PRO_5019577711" description="Type IX secretion system protein PorV domain-containing protein" evidence="1">
    <location>
        <begin position="26"/>
        <end position="389"/>
    </location>
</feature>
<sequence length="389" mass="43196">MNIQKIIARALCALALCTLLNKANAQGTSVTGANYISTAVPFLSITPDSRAGAMGNTGVATSPDHNSMFWNAAKYSFTKSEAGISASYTPWLREITDDMSLSYLSGYYSLDKYQTIAASFRYFSLGDIFLQQQADDIPIKKSPYELSIDVAYSRLLGDNLSGAIAFRYIFSDISQGGYDNLSKTANAFAADLSIYHRKEYGSSHNPSVWSWGVNVSNIGSKISYSDDSEKEFIPTNLRIGSTYKHQIDQYNSISVSLDMNKLLVPSSSGRKIDENDDNLSSNKNDKSVMSGIFSSFSDAPNGMSEEFKEITWSLGLEYWYQNQFAVRTGYFHENEDKGNRKFYTAGVGVKLSMFDLDFSYLIPSSQNNPLQNTLRVSISANLDLKSNRR</sequence>
<accession>A0A425Y542</accession>